<sequence length="356" mass="38608">MLKKRREEGFNLAFLDVMACGLGAVLLILIIVDFNDDTPIPSDEIERLEQELAATQAQNQSLASSLQTQQQETSEEQANANEQASKIAQLDIQQQALQQAISTQKAVIADLEDAIAAAAPLTADDTLKLPEAGEETYLLGLIVEGKRIGILLDTSASMTDQSLIDIIKRKLSSDSQKQNGPKWQRALRIATWMLARVPKDSQVSLASYNEQTTILGNTAITRASNSENIEALATQINQLVPQNGTDLLQGIEAINRAMPSMTDLYIITDGLPSLISPSSGFSPTRSCKPFKGQQSTISGQCRLDVFNRLLRVNPLSGVKTSVILLPLEGDPQAPALYWQMANFTGGTFISPAGTWP</sequence>
<evidence type="ECO:0000313" key="4">
    <source>
        <dbReference type="EMBL" id="MDT0595721.1"/>
    </source>
</evidence>
<reference evidence="4 5" key="1">
    <citation type="submission" date="2023-09" db="EMBL/GenBank/DDBJ databases">
        <authorList>
            <person name="Rey-Velasco X."/>
        </authorList>
    </citation>
    <scope>NUCLEOTIDE SEQUENCE [LARGE SCALE GENOMIC DNA]</scope>
    <source>
        <strain evidence="4 5">P117</strain>
    </source>
</reference>
<organism evidence="4 5">
    <name type="scientific">Glaciecola petra</name>
    <dbReference type="NCBI Taxonomy" id="3075602"/>
    <lineage>
        <taxon>Bacteria</taxon>
        <taxon>Pseudomonadati</taxon>
        <taxon>Pseudomonadota</taxon>
        <taxon>Gammaproteobacteria</taxon>
        <taxon>Alteromonadales</taxon>
        <taxon>Alteromonadaceae</taxon>
        <taxon>Glaciecola</taxon>
    </lineage>
</organism>
<feature type="domain" description="VWFA" evidence="3">
    <location>
        <begin position="150"/>
        <end position="270"/>
    </location>
</feature>
<dbReference type="Gene3D" id="3.40.50.410">
    <property type="entry name" value="von Willebrand factor, type A domain"/>
    <property type="match status" value="1"/>
</dbReference>
<dbReference type="InterPro" id="IPR002035">
    <property type="entry name" value="VWF_A"/>
</dbReference>
<feature type="region of interest" description="Disordered" evidence="1">
    <location>
        <begin position="59"/>
        <end position="82"/>
    </location>
</feature>
<dbReference type="InterPro" id="IPR036465">
    <property type="entry name" value="vWFA_dom_sf"/>
</dbReference>
<keyword evidence="2" id="KW-0812">Transmembrane</keyword>
<dbReference type="EMBL" id="JAVRHX010000003">
    <property type="protein sequence ID" value="MDT0595721.1"/>
    <property type="molecule type" value="Genomic_DNA"/>
</dbReference>
<proteinExistence type="predicted"/>
<protein>
    <submittedName>
        <fullName evidence="4">VWA domain-containing protein</fullName>
    </submittedName>
</protein>
<comment type="caution">
    <text evidence="4">The sequence shown here is derived from an EMBL/GenBank/DDBJ whole genome shotgun (WGS) entry which is preliminary data.</text>
</comment>
<dbReference type="SUPFAM" id="SSF53300">
    <property type="entry name" value="vWA-like"/>
    <property type="match status" value="1"/>
</dbReference>
<evidence type="ECO:0000313" key="5">
    <source>
        <dbReference type="Proteomes" id="UP001253545"/>
    </source>
</evidence>
<dbReference type="Pfam" id="PF13519">
    <property type="entry name" value="VWA_2"/>
    <property type="match status" value="1"/>
</dbReference>
<dbReference type="Proteomes" id="UP001253545">
    <property type="component" value="Unassembled WGS sequence"/>
</dbReference>
<feature type="transmembrane region" description="Helical" evidence="2">
    <location>
        <begin position="12"/>
        <end position="32"/>
    </location>
</feature>
<evidence type="ECO:0000259" key="3">
    <source>
        <dbReference type="Pfam" id="PF13519"/>
    </source>
</evidence>
<keyword evidence="2" id="KW-1133">Transmembrane helix</keyword>
<evidence type="ECO:0000256" key="1">
    <source>
        <dbReference type="SAM" id="MobiDB-lite"/>
    </source>
</evidence>
<dbReference type="RefSeq" id="WP_311369237.1">
    <property type="nucleotide sequence ID" value="NZ_JAVRHX010000003.1"/>
</dbReference>
<gene>
    <name evidence="4" type="ORF">RM552_12755</name>
</gene>
<name>A0ABU2ZTY6_9ALTE</name>
<keyword evidence="2" id="KW-0472">Membrane</keyword>
<evidence type="ECO:0000256" key="2">
    <source>
        <dbReference type="SAM" id="Phobius"/>
    </source>
</evidence>
<keyword evidence="5" id="KW-1185">Reference proteome</keyword>
<accession>A0ABU2ZTY6</accession>